<accession>A0A437QE71</accession>
<evidence type="ECO:0000313" key="2">
    <source>
        <dbReference type="Proteomes" id="UP000282818"/>
    </source>
</evidence>
<gene>
    <name evidence="1" type="ORF">EOE65_04060</name>
</gene>
<evidence type="ECO:0000313" key="1">
    <source>
        <dbReference type="EMBL" id="RVU32837.1"/>
    </source>
</evidence>
<organism evidence="1 2">
    <name type="scientific">Neptunomonas marina</name>
    <dbReference type="NCBI Taxonomy" id="1815562"/>
    <lineage>
        <taxon>Bacteria</taxon>
        <taxon>Pseudomonadati</taxon>
        <taxon>Pseudomonadota</taxon>
        <taxon>Gammaproteobacteria</taxon>
        <taxon>Oceanospirillales</taxon>
        <taxon>Oceanospirillaceae</taxon>
        <taxon>Neptunomonas</taxon>
    </lineage>
</organism>
<comment type="caution">
    <text evidence="1">The sequence shown here is derived from an EMBL/GenBank/DDBJ whole genome shotgun (WGS) entry which is preliminary data.</text>
</comment>
<dbReference type="Proteomes" id="UP000282818">
    <property type="component" value="Unassembled WGS sequence"/>
</dbReference>
<name>A0A437QE71_9GAMM</name>
<sequence>MDRYSYHEALDRVFIQASQLEAALGEHPVIHHHPEAKALYEQASDKLGALYQLLGELSFQQDQKN</sequence>
<keyword evidence="2" id="KW-1185">Reference proteome</keyword>
<reference evidence="1 2" key="1">
    <citation type="submission" date="2019-01" db="EMBL/GenBank/DDBJ databases">
        <authorList>
            <person name="Chen W.-M."/>
        </authorList>
    </citation>
    <scope>NUCLEOTIDE SEQUENCE [LARGE SCALE GENOMIC DNA]</scope>
    <source>
        <strain evidence="1 2">HPM-16</strain>
    </source>
</reference>
<protein>
    <submittedName>
        <fullName evidence="1">Uncharacterized protein</fullName>
    </submittedName>
</protein>
<dbReference type="EMBL" id="SACQ01000001">
    <property type="protein sequence ID" value="RVU32837.1"/>
    <property type="molecule type" value="Genomic_DNA"/>
</dbReference>
<dbReference type="RefSeq" id="WP_127693005.1">
    <property type="nucleotide sequence ID" value="NZ_SACQ01000001.1"/>
</dbReference>
<dbReference type="AlphaFoldDB" id="A0A437QE71"/>
<proteinExistence type="predicted"/>